<keyword evidence="1" id="KW-0175">Coiled coil</keyword>
<proteinExistence type="predicted"/>
<feature type="compositionally biased region" description="Low complexity" evidence="2">
    <location>
        <begin position="7"/>
        <end position="17"/>
    </location>
</feature>
<feature type="coiled-coil region" evidence="1">
    <location>
        <begin position="77"/>
        <end position="104"/>
    </location>
</feature>
<evidence type="ECO:0000313" key="4">
    <source>
        <dbReference type="Proteomes" id="UP000479710"/>
    </source>
</evidence>
<comment type="caution">
    <text evidence="3">The sequence shown here is derived from an EMBL/GenBank/DDBJ whole genome shotgun (WGS) entry which is preliminary data.</text>
</comment>
<evidence type="ECO:0000256" key="2">
    <source>
        <dbReference type="SAM" id="MobiDB-lite"/>
    </source>
</evidence>
<organism evidence="3 4">
    <name type="scientific">Oryza meyeriana var. granulata</name>
    <dbReference type="NCBI Taxonomy" id="110450"/>
    <lineage>
        <taxon>Eukaryota</taxon>
        <taxon>Viridiplantae</taxon>
        <taxon>Streptophyta</taxon>
        <taxon>Embryophyta</taxon>
        <taxon>Tracheophyta</taxon>
        <taxon>Spermatophyta</taxon>
        <taxon>Magnoliopsida</taxon>
        <taxon>Liliopsida</taxon>
        <taxon>Poales</taxon>
        <taxon>Poaceae</taxon>
        <taxon>BOP clade</taxon>
        <taxon>Oryzoideae</taxon>
        <taxon>Oryzeae</taxon>
        <taxon>Oryzinae</taxon>
        <taxon>Oryza</taxon>
        <taxon>Oryza meyeriana</taxon>
    </lineage>
</organism>
<accession>A0A6G1EF43</accession>
<dbReference type="PANTHER" id="PTHR44947:SF1">
    <property type="entry name" value="OS11G0303800 PROTEIN"/>
    <property type="match status" value="1"/>
</dbReference>
<keyword evidence="4" id="KW-1185">Reference proteome</keyword>
<feature type="compositionally biased region" description="Basic and acidic residues" evidence="2">
    <location>
        <begin position="28"/>
        <end position="39"/>
    </location>
</feature>
<name>A0A6G1EF43_9ORYZ</name>
<dbReference type="OrthoDB" id="649300at2759"/>
<sequence>MWKWRKSFPSSKPNPKSMIPIDVADDIGSERPIGRDAAKAQRKGKRKSEEVVDVITLLGDNINKKVAVTQERKQECKKVTNAQLEISRLKLKAAQEEKEAKLLEVYNSLLQQAISQMTEESKARREESLAMMEKKLFGDDVCMCGGKMSKAGERCKEGDAYFDWNRTDQEDKTFLQEDDLKADLVPGCILPTRTRLTYDNKLLLGDICLFELLNNKKRYVMNLN</sequence>
<evidence type="ECO:0008006" key="5">
    <source>
        <dbReference type="Google" id="ProtNLM"/>
    </source>
</evidence>
<reference evidence="3 4" key="1">
    <citation type="submission" date="2019-11" db="EMBL/GenBank/DDBJ databases">
        <title>Whole genome sequence of Oryza granulata.</title>
        <authorList>
            <person name="Li W."/>
        </authorList>
    </citation>
    <scope>NUCLEOTIDE SEQUENCE [LARGE SCALE GENOMIC DNA]</scope>
    <source>
        <strain evidence="4">cv. Menghai</strain>
        <tissue evidence="3">Leaf</tissue>
    </source>
</reference>
<dbReference type="PANTHER" id="PTHR44947">
    <property type="entry name" value="OS05G0501001 PROTEIN"/>
    <property type="match status" value="1"/>
</dbReference>
<evidence type="ECO:0000313" key="3">
    <source>
        <dbReference type="EMBL" id="KAF0922563.1"/>
    </source>
</evidence>
<evidence type="ECO:0000256" key="1">
    <source>
        <dbReference type="SAM" id="Coils"/>
    </source>
</evidence>
<gene>
    <name evidence="3" type="ORF">E2562_038033</name>
</gene>
<protein>
    <recommendedName>
        <fullName evidence="5">No apical meristem-associated C-terminal domain-containing protein</fullName>
    </recommendedName>
</protein>
<dbReference type="Proteomes" id="UP000479710">
    <property type="component" value="Unassembled WGS sequence"/>
</dbReference>
<dbReference type="AlphaFoldDB" id="A0A6G1EF43"/>
<feature type="region of interest" description="Disordered" evidence="2">
    <location>
        <begin position="1"/>
        <end position="45"/>
    </location>
</feature>
<dbReference type="EMBL" id="SPHZ02000004">
    <property type="protein sequence ID" value="KAF0922563.1"/>
    <property type="molecule type" value="Genomic_DNA"/>
</dbReference>